<name>A0A318SGR6_9BURK</name>
<evidence type="ECO:0000256" key="1">
    <source>
        <dbReference type="ARBA" id="ARBA00022475"/>
    </source>
</evidence>
<sequence length="102" mass="11230">MKYLTWLLKAAIFFTLFAFALNNQQDATVHFFFGTHWSAPLVLVVLSAFALGIVVGVLGMVPRWWMHRSAARRVHRPAADAVPPAAAAEQPLPAITQIPHGL</sequence>
<evidence type="ECO:0000256" key="2">
    <source>
        <dbReference type="ARBA" id="ARBA00022692"/>
    </source>
</evidence>
<keyword evidence="2 6" id="KW-0812">Transmembrane</keyword>
<dbReference type="AlphaFoldDB" id="A0A318SGR6"/>
<keyword evidence="10" id="KW-1185">Reference proteome</keyword>
<gene>
    <name evidence="9" type="ORF">DFQ15_11267</name>
</gene>
<evidence type="ECO:0000256" key="3">
    <source>
        <dbReference type="ARBA" id="ARBA00022989"/>
    </source>
</evidence>
<feature type="compositionally biased region" description="Low complexity" evidence="5">
    <location>
        <begin position="82"/>
        <end position="94"/>
    </location>
</feature>
<dbReference type="Proteomes" id="UP000247540">
    <property type="component" value="Unassembled WGS sequence"/>
</dbReference>
<feature type="transmembrane region" description="Helical" evidence="6">
    <location>
        <begin position="44"/>
        <end position="66"/>
    </location>
</feature>
<accession>A0A318SGR6</accession>
<keyword evidence="1" id="KW-1003">Cell membrane</keyword>
<dbReference type="Pfam" id="PF06305">
    <property type="entry name" value="LapA_dom"/>
    <property type="match status" value="1"/>
</dbReference>
<feature type="chain" id="PRO_5016403791" evidence="7">
    <location>
        <begin position="21"/>
        <end position="102"/>
    </location>
</feature>
<keyword evidence="7" id="KW-0732">Signal</keyword>
<dbReference type="EMBL" id="QJTC01000012">
    <property type="protein sequence ID" value="PYE77815.1"/>
    <property type="molecule type" value="Genomic_DNA"/>
</dbReference>
<comment type="caution">
    <text evidence="9">The sequence shown here is derived from an EMBL/GenBank/DDBJ whole genome shotgun (WGS) entry which is preliminary data.</text>
</comment>
<dbReference type="OrthoDB" id="9154783at2"/>
<evidence type="ECO:0000313" key="9">
    <source>
        <dbReference type="EMBL" id="PYE77815.1"/>
    </source>
</evidence>
<organism evidence="9 10">
    <name type="scientific">Xylophilus ampelinus</name>
    <dbReference type="NCBI Taxonomy" id="54067"/>
    <lineage>
        <taxon>Bacteria</taxon>
        <taxon>Pseudomonadati</taxon>
        <taxon>Pseudomonadota</taxon>
        <taxon>Betaproteobacteria</taxon>
        <taxon>Burkholderiales</taxon>
        <taxon>Xylophilus</taxon>
    </lineage>
</organism>
<protein>
    <submittedName>
        <fullName evidence="9">Putative integral membrane protein</fullName>
    </submittedName>
</protein>
<keyword evidence="4 6" id="KW-0472">Membrane</keyword>
<dbReference type="GO" id="GO:0005886">
    <property type="term" value="C:plasma membrane"/>
    <property type="evidence" value="ECO:0007669"/>
    <property type="project" value="InterPro"/>
</dbReference>
<feature type="region of interest" description="Disordered" evidence="5">
    <location>
        <begin position="82"/>
        <end position="102"/>
    </location>
</feature>
<dbReference type="RefSeq" id="WP_110465760.1">
    <property type="nucleotide sequence ID" value="NZ_JAMOFZ010000012.1"/>
</dbReference>
<evidence type="ECO:0000256" key="5">
    <source>
        <dbReference type="SAM" id="MobiDB-lite"/>
    </source>
</evidence>
<evidence type="ECO:0000313" key="10">
    <source>
        <dbReference type="Proteomes" id="UP000247540"/>
    </source>
</evidence>
<dbReference type="InterPro" id="IPR010445">
    <property type="entry name" value="LapA_dom"/>
</dbReference>
<evidence type="ECO:0000256" key="6">
    <source>
        <dbReference type="SAM" id="Phobius"/>
    </source>
</evidence>
<reference evidence="9 10" key="1">
    <citation type="submission" date="2018-06" db="EMBL/GenBank/DDBJ databases">
        <title>Genomic Encyclopedia of Type Strains, Phase III (KMG-III): the genomes of soil and plant-associated and newly described type strains.</title>
        <authorList>
            <person name="Whitman W."/>
        </authorList>
    </citation>
    <scope>NUCLEOTIDE SEQUENCE [LARGE SCALE GENOMIC DNA]</scope>
    <source>
        <strain evidence="9 10">CECT 7646</strain>
    </source>
</reference>
<keyword evidence="3 6" id="KW-1133">Transmembrane helix</keyword>
<proteinExistence type="predicted"/>
<feature type="signal peptide" evidence="7">
    <location>
        <begin position="1"/>
        <end position="20"/>
    </location>
</feature>
<evidence type="ECO:0000259" key="8">
    <source>
        <dbReference type="Pfam" id="PF06305"/>
    </source>
</evidence>
<evidence type="ECO:0000256" key="7">
    <source>
        <dbReference type="SAM" id="SignalP"/>
    </source>
</evidence>
<feature type="domain" description="Lipopolysaccharide assembly protein A" evidence="8">
    <location>
        <begin position="22"/>
        <end position="76"/>
    </location>
</feature>
<evidence type="ECO:0000256" key="4">
    <source>
        <dbReference type="ARBA" id="ARBA00023136"/>
    </source>
</evidence>